<dbReference type="Pfam" id="PF20331">
    <property type="entry name" value="DUF6626"/>
    <property type="match status" value="1"/>
</dbReference>
<dbReference type="InterPro" id="IPR046734">
    <property type="entry name" value="DUF6626"/>
</dbReference>
<comment type="caution">
    <text evidence="1">The sequence shown here is derived from an EMBL/GenBank/DDBJ whole genome shotgun (WGS) entry which is preliminary data.</text>
</comment>
<sequence length="103" mass="11876">MEQVRDELASCGVISSNREFCVSWLAKDEGYMRGLRFRDLPPSADALATCASKLGYYARHLAKSSKREQRETSNHLYRLQRLCQQAMEDQARAKWMTAERMGL</sequence>
<gene>
    <name evidence="1" type="ORF">DFK10_15860</name>
</gene>
<protein>
    <submittedName>
        <fullName evidence="1">Uncharacterized protein</fullName>
    </submittedName>
</protein>
<dbReference type="Proteomes" id="UP000245293">
    <property type="component" value="Unassembled WGS sequence"/>
</dbReference>
<dbReference type="EMBL" id="QETF01000029">
    <property type="protein sequence ID" value="PWG15644.1"/>
    <property type="molecule type" value="Genomic_DNA"/>
</dbReference>
<dbReference type="AlphaFoldDB" id="A0A2V1P114"/>
<name>A0A2V1P114_9RHOB</name>
<organism evidence="1 2">
    <name type="scientific">Salibaculum griseiflavum</name>
    <dbReference type="NCBI Taxonomy" id="1914409"/>
    <lineage>
        <taxon>Bacteria</taxon>
        <taxon>Pseudomonadati</taxon>
        <taxon>Pseudomonadota</taxon>
        <taxon>Alphaproteobacteria</taxon>
        <taxon>Rhodobacterales</taxon>
        <taxon>Roseobacteraceae</taxon>
        <taxon>Salibaculum</taxon>
    </lineage>
</organism>
<dbReference type="OrthoDB" id="7872252at2"/>
<evidence type="ECO:0000313" key="2">
    <source>
        <dbReference type="Proteomes" id="UP000245293"/>
    </source>
</evidence>
<keyword evidence="2" id="KW-1185">Reference proteome</keyword>
<accession>A0A2V1P114</accession>
<reference evidence="2" key="1">
    <citation type="submission" date="2018-05" db="EMBL/GenBank/DDBJ databases">
        <authorList>
            <person name="Du Z."/>
            <person name="Wang X."/>
        </authorList>
    </citation>
    <scope>NUCLEOTIDE SEQUENCE [LARGE SCALE GENOMIC DNA]</scope>
    <source>
        <strain evidence="2">WDS4C29</strain>
    </source>
</reference>
<evidence type="ECO:0000313" key="1">
    <source>
        <dbReference type="EMBL" id="PWG15644.1"/>
    </source>
</evidence>
<proteinExistence type="predicted"/>